<evidence type="ECO:0000313" key="18">
    <source>
        <dbReference type="Proteomes" id="UP000467700"/>
    </source>
</evidence>
<proteinExistence type="inferred from homology"/>
<evidence type="ECO:0000256" key="11">
    <source>
        <dbReference type="ARBA" id="ARBA00023157"/>
    </source>
</evidence>
<keyword evidence="15" id="KW-1133">Transmembrane helix</keyword>
<organism evidence="17 18">
    <name type="scientific">Cyclocybe aegerita</name>
    <name type="common">Black poplar mushroom</name>
    <name type="synonym">Agrocybe aegerita</name>
    <dbReference type="NCBI Taxonomy" id="1973307"/>
    <lineage>
        <taxon>Eukaryota</taxon>
        <taxon>Fungi</taxon>
        <taxon>Dikarya</taxon>
        <taxon>Basidiomycota</taxon>
        <taxon>Agaricomycotina</taxon>
        <taxon>Agaricomycetes</taxon>
        <taxon>Agaricomycetidae</taxon>
        <taxon>Agaricales</taxon>
        <taxon>Agaricineae</taxon>
        <taxon>Bolbitiaceae</taxon>
        <taxon>Cyclocybe</taxon>
    </lineage>
</organism>
<feature type="region of interest" description="Disordered" evidence="14">
    <location>
        <begin position="170"/>
        <end position="191"/>
    </location>
</feature>
<keyword evidence="11" id="KW-1015">Disulfide bond</keyword>
<evidence type="ECO:0000256" key="2">
    <source>
        <dbReference type="ARBA" id="ARBA00004613"/>
    </source>
</evidence>
<evidence type="ECO:0000256" key="14">
    <source>
        <dbReference type="SAM" id="MobiDB-lite"/>
    </source>
</evidence>
<dbReference type="PANTHER" id="PTHR37928">
    <property type="entry name" value="CFEM DOMAIN PROTEIN (AFU_ORTHOLOGUE AFUA_6G14090)"/>
    <property type="match status" value="1"/>
</dbReference>
<evidence type="ECO:0000259" key="16">
    <source>
        <dbReference type="PROSITE" id="PS52012"/>
    </source>
</evidence>
<evidence type="ECO:0000256" key="1">
    <source>
        <dbReference type="ARBA" id="ARBA00004609"/>
    </source>
</evidence>
<gene>
    <name evidence="17" type="ORF">AAE3_LOCUS5389</name>
</gene>
<feature type="transmembrane region" description="Helical" evidence="15">
    <location>
        <begin position="222"/>
        <end position="240"/>
    </location>
</feature>
<keyword evidence="10 15" id="KW-0472">Membrane</keyword>
<keyword evidence="13" id="KW-0449">Lipoprotein</keyword>
<keyword evidence="18" id="KW-1185">Reference proteome</keyword>
<feature type="compositionally biased region" description="Low complexity" evidence="14">
    <location>
        <begin position="113"/>
        <end position="129"/>
    </location>
</feature>
<dbReference type="PROSITE" id="PS52012">
    <property type="entry name" value="CFEM"/>
    <property type="match status" value="1"/>
</dbReference>
<dbReference type="GO" id="GO:0046872">
    <property type="term" value="F:metal ion binding"/>
    <property type="evidence" value="ECO:0007669"/>
    <property type="project" value="UniProtKB-KW"/>
</dbReference>
<comment type="caution">
    <text evidence="17">The sequence shown here is derived from an EMBL/GenBank/DDBJ whole genome shotgun (WGS) entry which is preliminary data.</text>
</comment>
<keyword evidence="4" id="KW-1003">Cell membrane</keyword>
<keyword evidence="15" id="KW-0812">Transmembrane</keyword>
<feature type="domain" description="CFEM" evidence="16">
    <location>
        <begin position="18"/>
        <end position="129"/>
    </location>
</feature>
<keyword evidence="8" id="KW-0732">Signal</keyword>
<comment type="similarity">
    <text evidence="3">Belongs to the RBT5 family.</text>
</comment>
<dbReference type="GO" id="GO:0005886">
    <property type="term" value="C:plasma membrane"/>
    <property type="evidence" value="ECO:0007669"/>
    <property type="project" value="UniProtKB-SubCell"/>
</dbReference>
<dbReference type="SMART" id="SM00747">
    <property type="entry name" value="CFEM"/>
    <property type="match status" value="1"/>
</dbReference>
<evidence type="ECO:0000256" key="3">
    <source>
        <dbReference type="ARBA" id="ARBA00010031"/>
    </source>
</evidence>
<dbReference type="Proteomes" id="UP000467700">
    <property type="component" value="Unassembled WGS sequence"/>
</dbReference>
<dbReference type="PANTHER" id="PTHR37928:SF2">
    <property type="entry name" value="GPI ANCHORED CFEM DOMAIN PROTEIN (AFU_ORTHOLOGUE AFUA_6G10580)"/>
    <property type="match status" value="1"/>
</dbReference>
<evidence type="ECO:0000256" key="8">
    <source>
        <dbReference type="ARBA" id="ARBA00022729"/>
    </source>
</evidence>
<evidence type="ECO:0000256" key="9">
    <source>
        <dbReference type="ARBA" id="ARBA00023004"/>
    </source>
</evidence>
<dbReference type="InterPro" id="IPR051735">
    <property type="entry name" value="CFEM_domain"/>
</dbReference>
<keyword evidence="9" id="KW-0408">Iron</keyword>
<dbReference type="Pfam" id="PF05730">
    <property type="entry name" value="CFEM"/>
    <property type="match status" value="1"/>
</dbReference>
<evidence type="ECO:0000313" key="17">
    <source>
        <dbReference type="EMBL" id="CAA7263027.1"/>
    </source>
</evidence>
<feature type="region of interest" description="Disordered" evidence="14">
    <location>
        <begin position="108"/>
        <end position="152"/>
    </location>
</feature>
<feature type="compositionally biased region" description="Low complexity" evidence="14">
    <location>
        <begin position="170"/>
        <end position="187"/>
    </location>
</feature>
<keyword evidence="12" id="KW-0325">Glycoprotein</keyword>
<reference evidence="17 18" key="1">
    <citation type="submission" date="2020-01" db="EMBL/GenBank/DDBJ databases">
        <authorList>
            <person name="Gupta K D."/>
        </authorList>
    </citation>
    <scope>NUCLEOTIDE SEQUENCE [LARGE SCALE GENOMIC DNA]</scope>
</reference>
<name>A0A8S0XQI3_CYCAE</name>
<evidence type="ECO:0000256" key="4">
    <source>
        <dbReference type="ARBA" id="ARBA00022475"/>
    </source>
</evidence>
<evidence type="ECO:0000256" key="10">
    <source>
        <dbReference type="ARBA" id="ARBA00023136"/>
    </source>
</evidence>
<keyword evidence="5" id="KW-0964">Secreted</keyword>
<keyword evidence="7" id="KW-0479">Metal-binding</keyword>
<sequence>MYAYTSRSLGLGLVSWVLALDGFGRVFGQLNSTLPMTVGIGDLPGCALPCATTASTAAGCALTDTACLCSRSGFSLAVIQCSRPLCPVEDQSTVSGVLGDLCAQVPSQPPALPSSSSSQTSQTSRSFPSAVPTTSQGTNPPLPPPASTPTTLGATTTTISTLGTVSVTSTPPLAITAPSATTSGTPPRLAPSSTTVVVQTVLLPGATQTADPISAAFGRRETLSGSLGLVVLAFAVGWVFV</sequence>
<evidence type="ECO:0000256" key="12">
    <source>
        <dbReference type="ARBA" id="ARBA00023180"/>
    </source>
</evidence>
<dbReference type="GO" id="GO:0005576">
    <property type="term" value="C:extracellular region"/>
    <property type="evidence" value="ECO:0007669"/>
    <property type="project" value="UniProtKB-SubCell"/>
</dbReference>
<evidence type="ECO:0000256" key="6">
    <source>
        <dbReference type="ARBA" id="ARBA00022617"/>
    </source>
</evidence>
<evidence type="ECO:0000256" key="5">
    <source>
        <dbReference type="ARBA" id="ARBA00022525"/>
    </source>
</evidence>
<keyword evidence="6" id="KW-0349">Heme</keyword>
<dbReference type="AlphaFoldDB" id="A0A8S0XQI3"/>
<evidence type="ECO:0000256" key="13">
    <source>
        <dbReference type="ARBA" id="ARBA00023288"/>
    </source>
</evidence>
<accession>A0A8S0XQI3</accession>
<evidence type="ECO:0000256" key="15">
    <source>
        <dbReference type="SAM" id="Phobius"/>
    </source>
</evidence>
<dbReference type="EMBL" id="CACVBS010000038">
    <property type="protein sequence ID" value="CAA7263027.1"/>
    <property type="molecule type" value="Genomic_DNA"/>
</dbReference>
<comment type="subcellular location">
    <subcellularLocation>
        <location evidence="1">Cell membrane</location>
        <topology evidence="1">Lipid-anchor</topology>
        <topology evidence="1">GPI-anchor</topology>
    </subcellularLocation>
    <subcellularLocation>
        <location evidence="2">Secreted</location>
    </subcellularLocation>
</comment>
<dbReference type="OrthoDB" id="3068107at2759"/>
<evidence type="ECO:0000256" key="7">
    <source>
        <dbReference type="ARBA" id="ARBA00022723"/>
    </source>
</evidence>
<dbReference type="InterPro" id="IPR008427">
    <property type="entry name" value="Extracellular_membr_CFEM_dom"/>
</dbReference>
<protein>
    <recommendedName>
        <fullName evidence="16">CFEM domain-containing protein</fullName>
    </recommendedName>
</protein>